<accession>A0A6C0LVU3</accession>
<sequence>MEFSEHILIEILSYLKLKDLLKMEQLSKSSKNIIRKNKWSNFTVKTNDYSIIEYTIKQYNFANYNFYHNNFCAIMTYRNCHKLTFSNYRQVTDESIKLLGKLCRTKEDNQSLDLFHCYLITYKDMRLLSNYRLRNFSYYNKIIIDTLNMLGNYNTFSILGCNQAIY</sequence>
<dbReference type="InterPro" id="IPR001810">
    <property type="entry name" value="F-box_dom"/>
</dbReference>
<dbReference type="PROSITE" id="PS50181">
    <property type="entry name" value="FBOX"/>
    <property type="match status" value="1"/>
</dbReference>
<organism evidence="2">
    <name type="scientific">viral metagenome</name>
    <dbReference type="NCBI Taxonomy" id="1070528"/>
    <lineage>
        <taxon>unclassified sequences</taxon>
        <taxon>metagenomes</taxon>
        <taxon>organismal metagenomes</taxon>
    </lineage>
</organism>
<dbReference type="EMBL" id="MN740556">
    <property type="protein sequence ID" value="QHU33352.1"/>
    <property type="molecule type" value="Genomic_DNA"/>
</dbReference>
<dbReference type="AlphaFoldDB" id="A0A6C0LVU3"/>
<feature type="domain" description="F-box" evidence="1">
    <location>
        <begin position="1"/>
        <end position="42"/>
    </location>
</feature>
<protein>
    <recommendedName>
        <fullName evidence="1">F-box domain-containing protein</fullName>
    </recommendedName>
</protein>
<proteinExistence type="predicted"/>
<dbReference type="SUPFAM" id="SSF81383">
    <property type="entry name" value="F-box domain"/>
    <property type="match status" value="1"/>
</dbReference>
<dbReference type="Gene3D" id="3.80.10.10">
    <property type="entry name" value="Ribonuclease Inhibitor"/>
    <property type="match status" value="1"/>
</dbReference>
<evidence type="ECO:0000313" key="2">
    <source>
        <dbReference type="EMBL" id="QHU33352.1"/>
    </source>
</evidence>
<dbReference type="Pfam" id="PF00646">
    <property type="entry name" value="F-box"/>
    <property type="match status" value="1"/>
</dbReference>
<dbReference type="InterPro" id="IPR032675">
    <property type="entry name" value="LRR_dom_sf"/>
</dbReference>
<reference evidence="2" key="1">
    <citation type="journal article" date="2020" name="Nature">
        <title>Giant virus diversity and host interactions through global metagenomics.</title>
        <authorList>
            <person name="Schulz F."/>
            <person name="Roux S."/>
            <person name="Paez-Espino D."/>
            <person name="Jungbluth S."/>
            <person name="Walsh D.A."/>
            <person name="Denef V.J."/>
            <person name="McMahon K.D."/>
            <person name="Konstantinidis K.T."/>
            <person name="Eloe-Fadrosh E.A."/>
            <person name="Kyrpides N.C."/>
            <person name="Woyke T."/>
        </authorList>
    </citation>
    <scope>NUCLEOTIDE SEQUENCE</scope>
    <source>
        <strain evidence="2">GVMAG-S-1014582-52</strain>
    </source>
</reference>
<name>A0A6C0LVU3_9ZZZZ</name>
<evidence type="ECO:0000259" key="1">
    <source>
        <dbReference type="PROSITE" id="PS50181"/>
    </source>
</evidence>
<dbReference type="InterPro" id="IPR036047">
    <property type="entry name" value="F-box-like_dom_sf"/>
</dbReference>
<dbReference type="SMART" id="SM00256">
    <property type="entry name" value="FBOX"/>
    <property type="match status" value="1"/>
</dbReference>